<dbReference type="Proteomes" id="UP000251800">
    <property type="component" value="Unassembled WGS sequence"/>
</dbReference>
<dbReference type="Gene3D" id="1.20.1640.10">
    <property type="entry name" value="Multidrug efflux transporter AcrB transmembrane domain"/>
    <property type="match status" value="2"/>
</dbReference>
<feature type="domain" description="SSD" evidence="7">
    <location>
        <begin position="249"/>
        <end position="374"/>
    </location>
</feature>
<keyword evidence="5 6" id="KW-0472">Membrane</keyword>
<dbReference type="AlphaFoldDB" id="A0A363UPC1"/>
<feature type="transmembrane region" description="Helical" evidence="6">
    <location>
        <begin position="321"/>
        <end position="341"/>
    </location>
</feature>
<organism evidence="8 9">
    <name type="scientific">Abyssibacter profundi</name>
    <dbReference type="NCBI Taxonomy" id="2182787"/>
    <lineage>
        <taxon>Bacteria</taxon>
        <taxon>Pseudomonadati</taxon>
        <taxon>Pseudomonadota</taxon>
        <taxon>Gammaproteobacteria</taxon>
        <taxon>Chromatiales</taxon>
        <taxon>Oceanococcaceae</taxon>
        <taxon>Abyssibacter</taxon>
    </lineage>
</organism>
<dbReference type="InterPro" id="IPR050545">
    <property type="entry name" value="Mycobact_MmpL"/>
</dbReference>
<evidence type="ECO:0000256" key="3">
    <source>
        <dbReference type="ARBA" id="ARBA00022692"/>
    </source>
</evidence>
<dbReference type="PROSITE" id="PS50156">
    <property type="entry name" value="SSD"/>
    <property type="match status" value="2"/>
</dbReference>
<evidence type="ECO:0000256" key="5">
    <source>
        <dbReference type="ARBA" id="ARBA00023136"/>
    </source>
</evidence>
<dbReference type="SUPFAM" id="SSF82866">
    <property type="entry name" value="Multidrug efflux transporter AcrB transmembrane domain"/>
    <property type="match status" value="2"/>
</dbReference>
<dbReference type="PANTHER" id="PTHR33406">
    <property type="entry name" value="MEMBRANE PROTEIN MJ1562-RELATED"/>
    <property type="match status" value="1"/>
</dbReference>
<reference evidence="8 9" key="1">
    <citation type="submission" date="2018-05" db="EMBL/GenBank/DDBJ databases">
        <title>Abyssibacter profundi OUC007T gen. nov., sp. nov, a marine bacterium isolated from seawater of the Mariana Trench.</title>
        <authorList>
            <person name="Zhou S."/>
        </authorList>
    </citation>
    <scope>NUCLEOTIDE SEQUENCE [LARGE SCALE GENOMIC DNA]</scope>
    <source>
        <strain evidence="8 9">OUC007</strain>
    </source>
</reference>
<feature type="domain" description="SSD" evidence="7">
    <location>
        <begin position="592"/>
        <end position="759"/>
    </location>
</feature>
<dbReference type="RefSeq" id="WP_109718814.1">
    <property type="nucleotide sequence ID" value="NZ_QEQK01000002.1"/>
</dbReference>
<evidence type="ECO:0000259" key="7">
    <source>
        <dbReference type="PROSITE" id="PS50156"/>
    </source>
</evidence>
<feature type="transmembrane region" description="Helical" evidence="6">
    <location>
        <begin position="633"/>
        <end position="653"/>
    </location>
</feature>
<sequence>MEARLAALLVRRRYIFALLSLALVALIASGASKLWFESSYKIFFSDDDPRLVAYEAMEDAYTRGDNVAFVLAPDNGKVFTTANLEAVIWLTDQAWQLQRSVRVDSITNFQYSRAEQDDLIVRDLVEDPAVLDQTALDRLEAIALSEPVLVHALISEQAHVTSVNVRVELPDDSREQSAVVPELMADVYELRDAFIERYPQFDVYLMGQVVVNESFNEAAAQDTSTLVPLMFLAVIVLLTLFMRSLSTTLATIVIILVSIAATMGVSGWLGFQINQVNVSAPIIILTLAVSDCVHVLVSYLKDLRRGLDKPAAMEHALAINIKPVFLTSITTAIGFFSLNFSDSPPFRELGTSVGFGVLGAMLWSLVLLPGVMLLLPIRVRAAGDDPDRSGAMLKLANVIITRHRIIFWGVLAVAAVLISFVPRNEFNDDTVEYFDESLSIRQAFDFVQDNLTGVDSIAYSLPAGEENGIVDPQYLRDVEAFANWYRQQPEVTHVSTFTDVVKRLNRNMHGDDPAYYRLPDDRELIAQYILLYELSLPMGLDLNNQLTFNKSATKFQVNISNLNSKEIIAVEARAQAWLATNAPAIQTPGSSVSLMFAHIGQNNIEAMMRGSALALALIALTLIIALRSIKFGLLSLLPNAFPATISFGLWGIFVGQVNLAVAAVFSITLGIVVDNTVHFFSKYLRARQQLGHSTEDAIRYAFTTVGAALAVTTVALAAGFLILAQSSFDVNASMGMMTAMTIGIALVFDLLFLPGLLLRFDRSPRD</sequence>
<protein>
    <submittedName>
        <fullName evidence="8">RND transporter</fullName>
    </submittedName>
</protein>
<feature type="transmembrane region" description="Helical" evidence="6">
    <location>
        <begin position="659"/>
        <end position="680"/>
    </location>
</feature>
<accession>A0A363UPC1</accession>
<dbReference type="EMBL" id="QEQK01000002">
    <property type="protein sequence ID" value="PWN57308.1"/>
    <property type="molecule type" value="Genomic_DNA"/>
</dbReference>
<feature type="transmembrane region" description="Helical" evidence="6">
    <location>
        <begin position="736"/>
        <end position="758"/>
    </location>
</feature>
<feature type="transmembrane region" description="Helical" evidence="6">
    <location>
        <begin position="225"/>
        <end position="242"/>
    </location>
</feature>
<dbReference type="InterPro" id="IPR004869">
    <property type="entry name" value="MMPL_dom"/>
</dbReference>
<feature type="transmembrane region" description="Helical" evidence="6">
    <location>
        <begin position="249"/>
        <end position="270"/>
    </location>
</feature>
<feature type="transmembrane region" description="Helical" evidence="6">
    <location>
        <begin position="606"/>
        <end position="626"/>
    </location>
</feature>
<keyword evidence="4 6" id="KW-1133">Transmembrane helix</keyword>
<dbReference type="PANTHER" id="PTHR33406:SF12">
    <property type="entry name" value="BLR2997 PROTEIN"/>
    <property type="match status" value="1"/>
</dbReference>
<dbReference type="Pfam" id="PF03176">
    <property type="entry name" value="MMPL"/>
    <property type="match status" value="2"/>
</dbReference>
<comment type="subcellular location">
    <subcellularLocation>
        <location evidence="1">Cell membrane</location>
        <topology evidence="1">Multi-pass membrane protein</topology>
    </subcellularLocation>
</comment>
<evidence type="ECO:0000313" key="8">
    <source>
        <dbReference type="EMBL" id="PWN57308.1"/>
    </source>
</evidence>
<dbReference type="GO" id="GO:0005886">
    <property type="term" value="C:plasma membrane"/>
    <property type="evidence" value="ECO:0007669"/>
    <property type="project" value="UniProtKB-SubCell"/>
</dbReference>
<evidence type="ECO:0000256" key="2">
    <source>
        <dbReference type="ARBA" id="ARBA00022475"/>
    </source>
</evidence>
<dbReference type="InterPro" id="IPR000731">
    <property type="entry name" value="SSD"/>
</dbReference>
<dbReference type="OrthoDB" id="9803781at2"/>
<proteinExistence type="predicted"/>
<keyword evidence="9" id="KW-1185">Reference proteome</keyword>
<feature type="transmembrane region" description="Helical" evidence="6">
    <location>
        <begin position="405"/>
        <end position="422"/>
    </location>
</feature>
<keyword evidence="3 6" id="KW-0812">Transmembrane</keyword>
<feature type="transmembrane region" description="Helical" evidence="6">
    <location>
        <begin position="282"/>
        <end position="300"/>
    </location>
</feature>
<feature type="transmembrane region" description="Helical" evidence="6">
    <location>
        <begin position="700"/>
        <end position="724"/>
    </location>
</feature>
<evidence type="ECO:0000256" key="1">
    <source>
        <dbReference type="ARBA" id="ARBA00004651"/>
    </source>
</evidence>
<evidence type="ECO:0000256" key="4">
    <source>
        <dbReference type="ARBA" id="ARBA00022989"/>
    </source>
</evidence>
<keyword evidence="2" id="KW-1003">Cell membrane</keyword>
<evidence type="ECO:0000256" key="6">
    <source>
        <dbReference type="SAM" id="Phobius"/>
    </source>
</evidence>
<name>A0A363UPC1_9GAMM</name>
<feature type="transmembrane region" description="Helical" evidence="6">
    <location>
        <begin position="353"/>
        <end position="375"/>
    </location>
</feature>
<comment type="caution">
    <text evidence="8">The sequence shown here is derived from an EMBL/GenBank/DDBJ whole genome shotgun (WGS) entry which is preliminary data.</text>
</comment>
<evidence type="ECO:0000313" key="9">
    <source>
        <dbReference type="Proteomes" id="UP000251800"/>
    </source>
</evidence>
<gene>
    <name evidence="8" type="ORF">DEH80_02050</name>
</gene>